<dbReference type="Proteomes" id="UP000037848">
    <property type="component" value="Unassembled WGS sequence"/>
</dbReference>
<proteinExistence type="predicted"/>
<dbReference type="Pfam" id="PF03695">
    <property type="entry name" value="UPF0149"/>
    <property type="match status" value="1"/>
</dbReference>
<dbReference type="SUPFAM" id="SSF101327">
    <property type="entry name" value="YgfB-like"/>
    <property type="match status" value="1"/>
</dbReference>
<dbReference type="EMBL" id="LHPH01000035">
    <property type="protein sequence ID" value="KPH56745.1"/>
    <property type="molecule type" value="Genomic_DNA"/>
</dbReference>
<evidence type="ECO:0000313" key="1">
    <source>
        <dbReference type="EMBL" id="KPH56745.1"/>
    </source>
</evidence>
<evidence type="ECO:0000313" key="2">
    <source>
        <dbReference type="Proteomes" id="UP000037848"/>
    </source>
</evidence>
<dbReference type="PATRIC" id="fig|187330.3.peg.3010"/>
<name>A0A0N1MQQ1_9GAMM</name>
<dbReference type="AlphaFoldDB" id="A0A0N1MQQ1"/>
<keyword evidence="2" id="KW-1185">Reference proteome</keyword>
<dbReference type="NCBIfam" id="TIGR02292">
    <property type="entry name" value="ygfB_yecA"/>
    <property type="match status" value="1"/>
</dbReference>
<reference evidence="1 2" key="1">
    <citation type="submission" date="2015-08" db="EMBL/GenBank/DDBJ databases">
        <title>Draft Genome Sequence of Pseudoalteromonas porphyrae UCD-SED14.</title>
        <authorList>
            <person name="Coil D.A."/>
            <person name="Jospin G."/>
            <person name="Lee R.D."/>
            <person name="Eisen J.A."/>
        </authorList>
    </citation>
    <scope>NUCLEOTIDE SEQUENCE [LARGE SCALE GENOMIC DNA]</scope>
    <source>
        <strain evidence="1 2">UCD-SED14</strain>
    </source>
</reference>
<dbReference type="InterPro" id="IPR011978">
    <property type="entry name" value="YgfB-like"/>
</dbReference>
<sequence>MQIPEFTLQHSQQLSAFLASRKGAMTLPQSQGYLFAIICSPEPLDVHEWLEQIIPDTQGQLEEQMLFSFMAMYHQISEQVYETGFKLPVSLQIGADNENYLDLHECQQWCLGFVHGSQSYVDKLMQAGSLSVELKEALQTAYASLGFFALKPEVIATIAQQNQLSDAQLSQQQYELMGDFALGFAELIEIIAVQSGLYTDEEGSWN</sequence>
<dbReference type="Gene3D" id="1.20.120.740">
    <property type="entry name" value="YgfB uncharacterised protein family UPF0149, PF03695"/>
    <property type="match status" value="1"/>
</dbReference>
<dbReference type="InterPro" id="IPR036255">
    <property type="entry name" value="YgfB-like_sf"/>
</dbReference>
<organism evidence="1 2">
    <name type="scientific">Pseudoalteromonas porphyrae</name>
    <dbReference type="NCBI Taxonomy" id="187330"/>
    <lineage>
        <taxon>Bacteria</taxon>
        <taxon>Pseudomonadati</taxon>
        <taxon>Pseudomonadota</taxon>
        <taxon>Gammaproteobacteria</taxon>
        <taxon>Alteromonadales</taxon>
        <taxon>Pseudoalteromonadaceae</taxon>
        <taxon>Pseudoalteromonas</taxon>
    </lineage>
</organism>
<evidence type="ECO:0008006" key="3">
    <source>
        <dbReference type="Google" id="ProtNLM"/>
    </source>
</evidence>
<protein>
    <recommendedName>
        <fullName evidence="3">YecA family protein</fullName>
    </recommendedName>
</protein>
<dbReference type="RefSeq" id="WP_054456061.1">
    <property type="nucleotide sequence ID" value="NZ_LHPH01000035.1"/>
</dbReference>
<dbReference type="STRING" id="187330.AMS58_20380"/>
<gene>
    <name evidence="1" type="ORF">ADS77_20410</name>
</gene>
<comment type="caution">
    <text evidence="1">The sequence shown here is derived from an EMBL/GenBank/DDBJ whole genome shotgun (WGS) entry which is preliminary data.</text>
</comment>
<dbReference type="OrthoDB" id="570299at2"/>
<accession>A0A0N1MQQ1</accession>